<dbReference type="InterPro" id="IPR008993">
    <property type="entry name" value="TIMP-like_OB-fold"/>
</dbReference>
<evidence type="ECO:0000313" key="4">
    <source>
        <dbReference type="EMBL" id="KAJ7425821.1"/>
    </source>
</evidence>
<comment type="caution">
    <text evidence="4">The sequence shown here is derived from an EMBL/GenBank/DDBJ whole genome shotgun (WGS) entry which is preliminary data.</text>
</comment>
<feature type="chain" id="PRO_5045164064" evidence="3">
    <location>
        <begin position="17"/>
        <end position="207"/>
    </location>
</feature>
<dbReference type="Proteomes" id="UP001145742">
    <property type="component" value="Unassembled WGS sequence"/>
</dbReference>
<name>A0ABQ9DN61_9PASS</name>
<reference evidence="4" key="1">
    <citation type="submission" date="2019-10" db="EMBL/GenBank/DDBJ databases">
        <authorList>
            <person name="Soares A.E.R."/>
            <person name="Aleixo A."/>
            <person name="Schneider P."/>
            <person name="Miyaki C.Y."/>
            <person name="Schneider M.P."/>
            <person name="Mello C."/>
            <person name="Vasconcelos A.T.R."/>
        </authorList>
    </citation>
    <scope>NUCLEOTIDE SEQUENCE</scope>
    <source>
        <tissue evidence="4">Muscle</tissue>
    </source>
</reference>
<organism evidence="4 5">
    <name type="scientific">Willisornis vidua</name>
    <name type="common">Xingu scale-backed antbird</name>
    <dbReference type="NCBI Taxonomy" id="1566151"/>
    <lineage>
        <taxon>Eukaryota</taxon>
        <taxon>Metazoa</taxon>
        <taxon>Chordata</taxon>
        <taxon>Craniata</taxon>
        <taxon>Vertebrata</taxon>
        <taxon>Euteleostomi</taxon>
        <taxon>Archelosauria</taxon>
        <taxon>Archosauria</taxon>
        <taxon>Dinosauria</taxon>
        <taxon>Saurischia</taxon>
        <taxon>Theropoda</taxon>
        <taxon>Coelurosauria</taxon>
        <taxon>Aves</taxon>
        <taxon>Neognathae</taxon>
        <taxon>Neoaves</taxon>
        <taxon>Telluraves</taxon>
        <taxon>Australaves</taxon>
        <taxon>Passeriformes</taxon>
        <taxon>Thamnophilidae</taxon>
        <taxon>Willisornis</taxon>
    </lineage>
</organism>
<evidence type="ECO:0000256" key="3">
    <source>
        <dbReference type="SAM" id="SignalP"/>
    </source>
</evidence>
<comment type="subcellular location">
    <subcellularLocation>
        <location evidence="1">Secreted</location>
    </subcellularLocation>
</comment>
<dbReference type="EMBL" id="WHWB01032380">
    <property type="protein sequence ID" value="KAJ7425821.1"/>
    <property type="molecule type" value="Genomic_DNA"/>
</dbReference>
<sequence length="207" mass="23070">MTAWLSFLVVFLCSWSLRDLVVEACTCVPIHPQDAFCNSDIERRGGEKKRGATARLVIRGLFTQSECSSMMNRAEVERGLVSTWMGDLLGILGAVGSSPDDFTVTVQACLAMADEPEELKGGASSAHDEPHLKNPLWRLEGHTHMGRALPKSSLVKPSHDDDFLQEVPPARPLSQWRARCSDLKPRSFLLYVDISFFLIFIDFPHVL</sequence>
<dbReference type="Pfam" id="PF00965">
    <property type="entry name" value="TIMP"/>
    <property type="match status" value="1"/>
</dbReference>
<accession>A0ABQ9DN61</accession>
<dbReference type="InterPro" id="IPR030490">
    <property type="entry name" value="TIMP_CS"/>
</dbReference>
<evidence type="ECO:0000256" key="2">
    <source>
        <dbReference type="ARBA" id="ARBA00022525"/>
    </source>
</evidence>
<keyword evidence="2" id="KW-0964">Secreted</keyword>
<protein>
    <submittedName>
        <fullName evidence="4">Uncharacterized protein</fullName>
    </submittedName>
</protein>
<keyword evidence="5" id="KW-1185">Reference proteome</keyword>
<evidence type="ECO:0000256" key="1">
    <source>
        <dbReference type="ARBA" id="ARBA00004613"/>
    </source>
</evidence>
<keyword evidence="3" id="KW-0732">Signal</keyword>
<evidence type="ECO:0000313" key="5">
    <source>
        <dbReference type="Proteomes" id="UP001145742"/>
    </source>
</evidence>
<gene>
    <name evidence="4" type="ORF">WISP_20327</name>
</gene>
<feature type="signal peptide" evidence="3">
    <location>
        <begin position="1"/>
        <end position="16"/>
    </location>
</feature>
<dbReference type="SUPFAM" id="SSF50242">
    <property type="entry name" value="TIMP-like"/>
    <property type="match status" value="1"/>
</dbReference>
<dbReference type="PROSITE" id="PS00288">
    <property type="entry name" value="TIMP"/>
    <property type="match status" value="1"/>
</dbReference>
<dbReference type="InterPro" id="IPR001820">
    <property type="entry name" value="TIMP"/>
</dbReference>
<proteinExistence type="predicted"/>